<dbReference type="Pfam" id="PF00327">
    <property type="entry name" value="Ribosomal_L30"/>
    <property type="match status" value="1"/>
</dbReference>
<evidence type="ECO:0000256" key="4">
    <source>
        <dbReference type="ARBA" id="ARBA00023274"/>
    </source>
</evidence>
<keyword evidence="4 5" id="KW-0687">Ribonucleoprotein</keyword>
<reference evidence="7 8" key="1">
    <citation type="submission" date="2023-12" db="EMBL/GenBank/DDBJ databases">
        <title>Novel species of the genus Arcicella isolated from rivers.</title>
        <authorList>
            <person name="Lu H."/>
        </authorList>
    </citation>
    <scope>NUCLEOTIDE SEQUENCE [LARGE SCALE GENOMIC DNA]</scope>
    <source>
        <strain evidence="7 8">DC2W</strain>
    </source>
</reference>
<evidence type="ECO:0000259" key="6">
    <source>
        <dbReference type="Pfam" id="PF00327"/>
    </source>
</evidence>
<dbReference type="CDD" id="cd01658">
    <property type="entry name" value="Ribosomal_L30"/>
    <property type="match status" value="1"/>
</dbReference>
<gene>
    <name evidence="5 7" type="primary">rpmD</name>
    <name evidence="7" type="ORF">VB776_23265</name>
</gene>
<accession>A0ABU5SBM6</accession>
<proteinExistence type="inferred from homology"/>
<dbReference type="GO" id="GO:0005840">
    <property type="term" value="C:ribosome"/>
    <property type="evidence" value="ECO:0007669"/>
    <property type="project" value="UniProtKB-KW"/>
</dbReference>
<comment type="similarity">
    <text evidence="1 5">Belongs to the universal ribosomal protein uL30 family.</text>
</comment>
<dbReference type="PIRSF" id="PIRSF002211">
    <property type="entry name" value="Ribosomal_L30_bac-type"/>
    <property type="match status" value="1"/>
</dbReference>
<sequence>MSKVKITQVKSTIRRPQVQKRTMQALGLGKMNKSVEVEVNPAIQGMIRAVQHMIVVESI</sequence>
<dbReference type="SUPFAM" id="SSF55129">
    <property type="entry name" value="Ribosomal protein L30p/L7e"/>
    <property type="match status" value="1"/>
</dbReference>
<protein>
    <recommendedName>
        <fullName evidence="5">Large ribosomal subunit protein uL30</fullName>
    </recommendedName>
</protein>
<comment type="subunit">
    <text evidence="2 5">Part of the 50S ribosomal subunit.</text>
</comment>
<evidence type="ECO:0000313" key="7">
    <source>
        <dbReference type="EMBL" id="MEA5405878.1"/>
    </source>
</evidence>
<keyword evidence="8" id="KW-1185">Reference proteome</keyword>
<evidence type="ECO:0000256" key="1">
    <source>
        <dbReference type="ARBA" id="ARBA00007594"/>
    </source>
</evidence>
<comment type="caution">
    <text evidence="7">The sequence shown here is derived from an EMBL/GenBank/DDBJ whole genome shotgun (WGS) entry which is preliminary data.</text>
</comment>
<organism evidence="7 8">
    <name type="scientific">Arcicella gelida</name>
    <dbReference type="NCBI Taxonomy" id="2984195"/>
    <lineage>
        <taxon>Bacteria</taxon>
        <taxon>Pseudomonadati</taxon>
        <taxon>Bacteroidota</taxon>
        <taxon>Cytophagia</taxon>
        <taxon>Cytophagales</taxon>
        <taxon>Flectobacillaceae</taxon>
        <taxon>Arcicella</taxon>
    </lineage>
</organism>
<feature type="domain" description="Large ribosomal subunit protein uL30-like ferredoxin-like fold" evidence="6">
    <location>
        <begin position="4"/>
        <end position="54"/>
    </location>
</feature>
<evidence type="ECO:0000313" key="8">
    <source>
        <dbReference type="Proteomes" id="UP001303899"/>
    </source>
</evidence>
<keyword evidence="3 5" id="KW-0689">Ribosomal protein</keyword>
<dbReference type="InterPro" id="IPR036919">
    <property type="entry name" value="Ribo_uL30_ferredoxin-like_sf"/>
</dbReference>
<dbReference type="NCBIfam" id="TIGR01308">
    <property type="entry name" value="rpmD_bact"/>
    <property type="match status" value="1"/>
</dbReference>
<dbReference type="InterPro" id="IPR005996">
    <property type="entry name" value="Ribosomal_uL30_bac-type"/>
</dbReference>
<dbReference type="PANTHER" id="PTHR15892">
    <property type="entry name" value="MITOCHONDRIAL RIBOSOMAL PROTEIN L30"/>
    <property type="match status" value="1"/>
</dbReference>
<dbReference type="Proteomes" id="UP001303899">
    <property type="component" value="Unassembled WGS sequence"/>
</dbReference>
<evidence type="ECO:0000256" key="2">
    <source>
        <dbReference type="ARBA" id="ARBA00011838"/>
    </source>
</evidence>
<dbReference type="PANTHER" id="PTHR15892:SF2">
    <property type="entry name" value="LARGE RIBOSOMAL SUBUNIT PROTEIN UL30M"/>
    <property type="match status" value="1"/>
</dbReference>
<dbReference type="HAMAP" id="MF_01371_B">
    <property type="entry name" value="Ribosomal_uL30_B"/>
    <property type="match status" value="1"/>
</dbReference>
<dbReference type="EMBL" id="JAYGIL010000047">
    <property type="protein sequence ID" value="MEA5405878.1"/>
    <property type="molecule type" value="Genomic_DNA"/>
</dbReference>
<dbReference type="RefSeq" id="WP_323699264.1">
    <property type="nucleotide sequence ID" value="NZ_JAYGIL010000047.1"/>
</dbReference>
<dbReference type="Gene3D" id="3.30.1390.20">
    <property type="entry name" value="Ribosomal protein L30, ferredoxin-like fold domain"/>
    <property type="match status" value="1"/>
</dbReference>
<dbReference type="InterPro" id="IPR016082">
    <property type="entry name" value="Ribosomal_uL30_ferredoxin-like"/>
</dbReference>
<evidence type="ECO:0000256" key="3">
    <source>
        <dbReference type="ARBA" id="ARBA00022980"/>
    </source>
</evidence>
<evidence type="ECO:0000256" key="5">
    <source>
        <dbReference type="HAMAP-Rule" id="MF_01371"/>
    </source>
</evidence>
<name>A0ABU5SBM6_9BACT</name>